<accession>A0A183JWP3</accession>
<dbReference type="Proteomes" id="UP000279833">
    <property type="component" value="Unassembled WGS sequence"/>
</dbReference>
<dbReference type="WBParaSite" id="SCUD_0000713801-mRNA-1">
    <property type="protein sequence ID" value="SCUD_0000713801-mRNA-1"/>
    <property type="gene ID" value="SCUD_0000713801"/>
</dbReference>
<dbReference type="EMBL" id="UZAK01032259">
    <property type="protein sequence ID" value="VDP25053.1"/>
    <property type="molecule type" value="Genomic_DNA"/>
</dbReference>
<evidence type="ECO:0000313" key="2">
    <source>
        <dbReference type="Proteomes" id="UP000279833"/>
    </source>
</evidence>
<name>A0A183JWP3_9TREM</name>
<reference evidence="1 2" key="2">
    <citation type="submission" date="2018-11" db="EMBL/GenBank/DDBJ databases">
        <authorList>
            <consortium name="Pathogen Informatics"/>
        </authorList>
    </citation>
    <scope>NUCLEOTIDE SEQUENCE [LARGE SCALE GENOMIC DNA]</scope>
    <source>
        <strain evidence="1">Dakar</strain>
        <strain evidence="2">Dakar, Senegal</strain>
    </source>
</reference>
<organism evidence="3">
    <name type="scientific">Schistosoma curassoni</name>
    <dbReference type="NCBI Taxonomy" id="6186"/>
    <lineage>
        <taxon>Eukaryota</taxon>
        <taxon>Metazoa</taxon>
        <taxon>Spiralia</taxon>
        <taxon>Lophotrochozoa</taxon>
        <taxon>Platyhelminthes</taxon>
        <taxon>Trematoda</taxon>
        <taxon>Digenea</taxon>
        <taxon>Strigeidida</taxon>
        <taxon>Schistosomatoidea</taxon>
        <taxon>Schistosomatidae</taxon>
        <taxon>Schistosoma</taxon>
    </lineage>
</organism>
<reference evidence="3" key="1">
    <citation type="submission" date="2016-06" db="UniProtKB">
        <authorList>
            <consortium name="WormBaseParasite"/>
        </authorList>
    </citation>
    <scope>IDENTIFICATION</scope>
</reference>
<proteinExistence type="predicted"/>
<sequence length="80" mass="9253">MLEYILNNYYSYYRSTKLSPKQSKEKGLAIISPACVQKYSKHSEVRCSILRKFDETNNARTFEVDKVHSLYASGSMCFLA</sequence>
<gene>
    <name evidence="1" type="ORF">SCUD_LOCUS7138</name>
</gene>
<dbReference type="AlphaFoldDB" id="A0A183JWP3"/>
<evidence type="ECO:0000313" key="3">
    <source>
        <dbReference type="WBParaSite" id="SCUD_0000713801-mRNA-1"/>
    </source>
</evidence>
<protein>
    <submittedName>
        <fullName evidence="1 3">Uncharacterized protein</fullName>
    </submittedName>
</protein>
<evidence type="ECO:0000313" key="1">
    <source>
        <dbReference type="EMBL" id="VDP25053.1"/>
    </source>
</evidence>
<keyword evidence="2" id="KW-1185">Reference proteome</keyword>